<dbReference type="Proteomes" id="UP000271974">
    <property type="component" value="Unassembled WGS sequence"/>
</dbReference>
<reference evidence="2 3" key="1">
    <citation type="submission" date="2019-01" db="EMBL/GenBank/DDBJ databases">
        <title>A draft genome assembly of the solar-powered sea slug Elysia chlorotica.</title>
        <authorList>
            <person name="Cai H."/>
            <person name="Li Q."/>
            <person name="Fang X."/>
            <person name="Li J."/>
            <person name="Curtis N.E."/>
            <person name="Altenburger A."/>
            <person name="Shibata T."/>
            <person name="Feng M."/>
            <person name="Maeda T."/>
            <person name="Schwartz J.A."/>
            <person name="Shigenobu S."/>
            <person name="Lundholm N."/>
            <person name="Nishiyama T."/>
            <person name="Yang H."/>
            <person name="Hasebe M."/>
            <person name="Li S."/>
            <person name="Pierce S.K."/>
            <person name="Wang J."/>
        </authorList>
    </citation>
    <scope>NUCLEOTIDE SEQUENCE [LARGE SCALE GENOMIC DNA]</scope>
    <source>
        <strain evidence="2">EC2010</strain>
        <tissue evidence="2">Whole organism of an adult</tissue>
    </source>
</reference>
<feature type="transmembrane region" description="Helical" evidence="1">
    <location>
        <begin position="6"/>
        <end position="24"/>
    </location>
</feature>
<accession>A0A3S1HTW1</accession>
<proteinExistence type="predicted"/>
<protein>
    <submittedName>
        <fullName evidence="2">Uncharacterized protein</fullName>
    </submittedName>
</protein>
<keyword evidence="1" id="KW-0812">Transmembrane</keyword>
<sequence length="437" mass="49298">MGPNFAHPAILYAALSVVFIGILAKCPGKSSKPRNNLEFEGVDLPTDCSKEFSAPQVKGESVVATNLQQNCDRKEPSEPWVECIFTSVTLKQFEFVIEHKNSTFDITEVDKRVSYDPLDYILMRKGNTCMFQRKARLSILTTWASDKKARFRCDAVFSQGPSKKWCSLPVKLTPVYQTCKPHFVDEATGKVYFGQKLTFQCVADIGTGGELFWVIRQEGDKSRMWSCNSTNPFEPRVLVTNLFHWEDVKRGPWVTSRLDIFKPRLFSGARVACLSKRPAPGHSLDRVVDTPDYPYSISTPPIEVVYPTQIPLIYLKPDLPPNIFVDGTKIKAGCAAVVDDTSYLKWVLQVADKLYAWQVTLYNVTALFHPTDDETNAYKVTLEDAQISQGDLDNSYVFSVLTTRMTKHFNKTIECQHVGIHKGLESITRSVQPIELG</sequence>
<name>A0A3S1HTW1_ELYCH</name>
<keyword evidence="1" id="KW-0472">Membrane</keyword>
<keyword evidence="1" id="KW-1133">Transmembrane helix</keyword>
<dbReference type="EMBL" id="RQTK01000152">
    <property type="protein sequence ID" value="RUS86045.1"/>
    <property type="molecule type" value="Genomic_DNA"/>
</dbReference>
<evidence type="ECO:0000256" key="1">
    <source>
        <dbReference type="SAM" id="Phobius"/>
    </source>
</evidence>
<evidence type="ECO:0000313" key="2">
    <source>
        <dbReference type="EMBL" id="RUS86045.1"/>
    </source>
</evidence>
<dbReference type="AlphaFoldDB" id="A0A3S1HTW1"/>
<organism evidence="2 3">
    <name type="scientific">Elysia chlorotica</name>
    <name type="common">Eastern emerald elysia</name>
    <name type="synonym">Sea slug</name>
    <dbReference type="NCBI Taxonomy" id="188477"/>
    <lineage>
        <taxon>Eukaryota</taxon>
        <taxon>Metazoa</taxon>
        <taxon>Spiralia</taxon>
        <taxon>Lophotrochozoa</taxon>
        <taxon>Mollusca</taxon>
        <taxon>Gastropoda</taxon>
        <taxon>Heterobranchia</taxon>
        <taxon>Euthyneura</taxon>
        <taxon>Panpulmonata</taxon>
        <taxon>Sacoglossa</taxon>
        <taxon>Placobranchoidea</taxon>
        <taxon>Plakobranchidae</taxon>
        <taxon>Elysia</taxon>
    </lineage>
</organism>
<evidence type="ECO:0000313" key="3">
    <source>
        <dbReference type="Proteomes" id="UP000271974"/>
    </source>
</evidence>
<comment type="caution">
    <text evidence="2">The sequence shown here is derived from an EMBL/GenBank/DDBJ whole genome shotgun (WGS) entry which is preliminary data.</text>
</comment>
<feature type="non-terminal residue" evidence="2">
    <location>
        <position position="437"/>
    </location>
</feature>
<gene>
    <name evidence="2" type="ORF">EGW08_006199</name>
</gene>
<keyword evidence="3" id="KW-1185">Reference proteome</keyword>